<dbReference type="SMART" id="SM00220">
    <property type="entry name" value="S_TKc"/>
    <property type="match status" value="1"/>
</dbReference>
<evidence type="ECO:0000256" key="2">
    <source>
        <dbReference type="ARBA" id="ARBA00022679"/>
    </source>
</evidence>
<dbReference type="PANTHER" id="PTHR24056">
    <property type="entry name" value="CELL DIVISION PROTEIN KINASE"/>
    <property type="match status" value="1"/>
</dbReference>
<dbReference type="Pfam" id="PF00069">
    <property type="entry name" value="Pkinase"/>
    <property type="match status" value="2"/>
</dbReference>
<evidence type="ECO:0000313" key="9">
    <source>
        <dbReference type="Proteomes" id="UP001358614"/>
    </source>
</evidence>
<name>A0AAX4KD32_9TREE</name>
<dbReference type="GO" id="GO:0005524">
    <property type="term" value="F:ATP binding"/>
    <property type="evidence" value="ECO:0007669"/>
    <property type="project" value="UniProtKB-KW"/>
</dbReference>
<feature type="compositionally biased region" description="Acidic residues" evidence="6">
    <location>
        <begin position="207"/>
        <end position="218"/>
    </location>
</feature>
<feature type="region of interest" description="Disordered" evidence="6">
    <location>
        <begin position="192"/>
        <end position="228"/>
    </location>
</feature>
<keyword evidence="4" id="KW-0418">Kinase</keyword>
<protein>
    <recommendedName>
        <fullName evidence="7">Protein kinase domain-containing protein</fullName>
    </recommendedName>
</protein>
<reference evidence="8 9" key="1">
    <citation type="submission" date="2024-01" db="EMBL/GenBank/DDBJ databases">
        <title>Comparative genomics of Cryptococcus and Kwoniella reveals pathogenesis evolution and contrasting modes of karyotype evolution via chromosome fusion or intercentromeric recombination.</title>
        <authorList>
            <person name="Coelho M.A."/>
            <person name="David-Palma M."/>
            <person name="Shea T."/>
            <person name="Bowers K."/>
            <person name="McGinley-Smith S."/>
            <person name="Mohammad A.W."/>
            <person name="Gnirke A."/>
            <person name="Yurkov A.M."/>
            <person name="Nowrousian M."/>
            <person name="Sun S."/>
            <person name="Cuomo C.A."/>
            <person name="Heitman J."/>
        </authorList>
    </citation>
    <scope>NUCLEOTIDE SEQUENCE [LARGE SCALE GENOMIC DNA]</scope>
    <source>
        <strain evidence="8 9">PYCC6329</strain>
    </source>
</reference>
<dbReference type="RefSeq" id="XP_066081856.1">
    <property type="nucleotide sequence ID" value="XM_066225759.1"/>
</dbReference>
<dbReference type="GO" id="GO:0008353">
    <property type="term" value="F:RNA polymerase II CTD heptapeptide repeat kinase activity"/>
    <property type="evidence" value="ECO:0007669"/>
    <property type="project" value="TreeGrafter"/>
</dbReference>
<dbReference type="AlphaFoldDB" id="A0AAX4KD32"/>
<evidence type="ECO:0000256" key="5">
    <source>
        <dbReference type="ARBA" id="ARBA00022840"/>
    </source>
</evidence>
<evidence type="ECO:0000313" key="8">
    <source>
        <dbReference type="EMBL" id="WWD03889.1"/>
    </source>
</evidence>
<dbReference type="SUPFAM" id="SSF56112">
    <property type="entry name" value="Protein kinase-like (PK-like)"/>
    <property type="match status" value="1"/>
</dbReference>
<dbReference type="GO" id="GO:0032968">
    <property type="term" value="P:positive regulation of transcription elongation by RNA polymerase II"/>
    <property type="evidence" value="ECO:0007669"/>
    <property type="project" value="TreeGrafter"/>
</dbReference>
<evidence type="ECO:0000259" key="7">
    <source>
        <dbReference type="PROSITE" id="PS50011"/>
    </source>
</evidence>
<dbReference type="GeneID" id="91100749"/>
<evidence type="ECO:0000256" key="1">
    <source>
        <dbReference type="ARBA" id="ARBA00022527"/>
    </source>
</evidence>
<dbReference type="EMBL" id="CP144089">
    <property type="protein sequence ID" value="WWD03889.1"/>
    <property type="molecule type" value="Genomic_DNA"/>
</dbReference>
<dbReference type="PANTHER" id="PTHR24056:SF546">
    <property type="entry name" value="CYCLIN-DEPENDENT KINASE 12"/>
    <property type="match status" value="1"/>
</dbReference>
<dbReference type="GO" id="GO:0008024">
    <property type="term" value="C:cyclin/CDK positive transcription elongation factor complex"/>
    <property type="evidence" value="ECO:0007669"/>
    <property type="project" value="TreeGrafter"/>
</dbReference>
<keyword evidence="9" id="KW-1185">Reference proteome</keyword>
<keyword evidence="5" id="KW-0067">ATP-binding</keyword>
<feature type="compositionally biased region" description="Low complexity" evidence="6">
    <location>
        <begin position="275"/>
        <end position="291"/>
    </location>
</feature>
<gene>
    <name evidence="8" type="ORF">V865_001945</name>
</gene>
<accession>A0AAX4KD32</accession>
<dbReference type="InterPro" id="IPR000719">
    <property type="entry name" value="Prot_kinase_dom"/>
</dbReference>
<dbReference type="InterPro" id="IPR050108">
    <property type="entry name" value="CDK"/>
</dbReference>
<feature type="region of interest" description="Disordered" evidence="6">
    <location>
        <begin position="275"/>
        <end position="305"/>
    </location>
</feature>
<proteinExistence type="predicted"/>
<dbReference type="Proteomes" id="UP001358614">
    <property type="component" value="Chromosome 1"/>
</dbReference>
<keyword evidence="2" id="KW-0808">Transferase</keyword>
<dbReference type="PROSITE" id="PS50011">
    <property type="entry name" value="PROTEIN_KINASE_DOM"/>
    <property type="match status" value="1"/>
</dbReference>
<dbReference type="KEGG" id="ker:91100749"/>
<evidence type="ECO:0000256" key="3">
    <source>
        <dbReference type="ARBA" id="ARBA00022741"/>
    </source>
</evidence>
<dbReference type="Gene3D" id="1.10.510.10">
    <property type="entry name" value="Transferase(Phosphotransferase) domain 1"/>
    <property type="match status" value="1"/>
</dbReference>
<organism evidence="8 9">
    <name type="scientific">Kwoniella europaea PYCC6329</name>
    <dbReference type="NCBI Taxonomy" id="1423913"/>
    <lineage>
        <taxon>Eukaryota</taxon>
        <taxon>Fungi</taxon>
        <taxon>Dikarya</taxon>
        <taxon>Basidiomycota</taxon>
        <taxon>Agaricomycotina</taxon>
        <taxon>Tremellomycetes</taxon>
        <taxon>Tremellales</taxon>
        <taxon>Cryptococcaceae</taxon>
        <taxon>Kwoniella</taxon>
    </lineage>
</organism>
<keyword evidence="3" id="KW-0547">Nucleotide-binding</keyword>
<dbReference type="GO" id="GO:0030332">
    <property type="term" value="F:cyclin binding"/>
    <property type="evidence" value="ECO:0007669"/>
    <property type="project" value="TreeGrafter"/>
</dbReference>
<evidence type="ECO:0000256" key="4">
    <source>
        <dbReference type="ARBA" id="ARBA00022777"/>
    </source>
</evidence>
<evidence type="ECO:0000256" key="6">
    <source>
        <dbReference type="SAM" id="MobiDB-lite"/>
    </source>
</evidence>
<keyword evidence="1" id="KW-0723">Serine/threonine-protein kinase</keyword>
<feature type="domain" description="Protein kinase" evidence="7">
    <location>
        <begin position="1"/>
        <end position="408"/>
    </location>
</feature>
<sequence>MIPIAQGRQGDIYAVRIQEQDDPNDHRTSSSEVFSNNAVSIDERKSKYGHDDGLRGWKALKIVYAPRDGYVRGNKPHNILKEVELLRKIEHPNIINLLNYTFDEEILQHRLTLPLYPVSLSDLFQDPSFPPTDVTIPKIISYQLLDAISYLHSMNPPIAHRDVNPSNVMFDQEGRLKLIDFGTSYMSGSNKPRILSLESSGKKGEGEGEDEEDDDWQENDGRWKETNQNMCCDVGTGSYRAPELLFSPRSYDPRKVDLWSVGCIVAQFFRPFGSPLDSPSSGSSSSSSSPDSSDEDQTDPLNNEPFSLIQTRQPLFDSTYGSLGSASSIFKVLGKPSPENWPGFTTLPDSAKINFPNSTPRPIHDHLPLLLHLSEEDQIHVSEVIEGLLRLDPERRIGADQVLKMGWFRDVKEVEFDDKMKKGLKKWLDKALMKYENMEKRYEYN</sequence>
<dbReference type="InterPro" id="IPR011009">
    <property type="entry name" value="Kinase-like_dom_sf"/>
</dbReference>